<dbReference type="Proteomes" id="UP001595583">
    <property type="component" value="Unassembled WGS sequence"/>
</dbReference>
<organism evidence="1 2">
    <name type="scientific">Aquamicrobium soli</name>
    <dbReference type="NCBI Taxonomy" id="1811518"/>
    <lineage>
        <taxon>Bacteria</taxon>
        <taxon>Pseudomonadati</taxon>
        <taxon>Pseudomonadota</taxon>
        <taxon>Alphaproteobacteria</taxon>
        <taxon>Hyphomicrobiales</taxon>
        <taxon>Phyllobacteriaceae</taxon>
        <taxon>Aquamicrobium</taxon>
    </lineage>
</organism>
<proteinExistence type="predicted"/>
<name>A0ABV7KD08_9HYPH</name>
<dbReference type="EMBL" id="JBHRTK010000012">
    <property type="protein sequence ID" value="MFC3206891.1"/>
    <property type="molecule type" value="Genomic_DNA"/>
</dbReference>
<accession>A0ABV7KD08</accession>
<evidence type="ECO:0000313" key="2">
    <source>
        <dbReference type="Proteomes" id="UP001595583"/>
    </source>
</evidence>
<keyword evidence="2" id="KW-1185">Reference proteome</keyword>
<evidence type="ECO:0000313" key="1">
    <source>
        <dbReference type="EMBL" id="MFC3206891.1"/>
    </source>
</evidence>
<sequence length="146" mass="15984">MPRARISADGIEVARPGFDVDTAAIGEMQFSSALVAARIVKTGVVTPGPFSGLLSNLYLQSIVTFDAPFPSPPIILVAGLNSDGTSDQTPYVISFADGSDAYHLPYYEIRSYTDRFELSVYKPVSGVIRPTPTNWRYWVFQNTVET</sequence>
<comment type="caution">
    <text evidence="1">The sequence shown here is derived from an EMBL/GenBank/DDBJ whole genome shotgun (WGS) entry which is preliminary data.</text>
</comment>
<protein>
    <submittedName>
        <fullName evidence="1">Uncharacterized protein</fullName>
    </submittedName>
</protein>
<gene>
    <name evidence="1" type="ORF">ACFOHJ_11760</name>
</gene>
<dbReference type="RefSeq" id="WP_378220692.1">
    <property type="nucleotide sequence ID" value="NZ_JBHRTK010000012.1"/>
</dbReference>
<reference evidence="2" key="1">
    <citation type="journal article" date="2019" name="Int. J. Syst. Evol. Microbiol.">
        <title>The Global Catalogue of Microorganisms (GCM) 10K type strain sequencing project: providing services to taxonomists for standard genome sequencing and annotation.</title>
        <authorList>
            <consortium name="The Broad Institute Genomics Platform"/>
            <consortium name="The Broad Institute Genome Sequencing Center for Infectious Disease"/>
            <person name="Wu L."/>
            <person name="Ma J."/>
        </authorList>
    </citation>
    <scope>NUCLEOTIDE SEQUENCE [LARGE SCALE GENOMIC DNA]</scope>
    <source>
        <strain evidence="2">KCTC 52165</strain>
    </source>
</reference>